<dbReference type="PROSITE" id="PS00194">
    <property type="entry name" value="THIOREDOXIN_1"/>
    <property type="match status" value="1"/>
</dbReference>
<protein>
    <submittedName>
        <fullName evidence="3">TlpA family protein disulfide reductase</fullName>
    </submittedName>
</protein>
<name>A0A538SP21_UNCEI</name>
<dbReference type="GO" id="GO:0016209">
    <property type="term" value="F:antioxidant activity"/>
    <property type="evidence" value="ECO:0007669"/>
    <property type="project" value="InterPro"/>
</dbReference>
<dbReference type="InterPro" id="IPR017937">
    <property type="entry name" value="Thioredoxin_CS"/>
</dbReference>
<dbReference type="Proteomes" id="UP000317716">
    <property type="component" value="Unassembled WGS sequence"/>
</dbReference>
<feature type="chain" id="PRO_5021830572" evidence="1">
    <location>
        <begin position="23"/>
        <end position="172"/>
    </location>
</feature>
<dbReference type="SUPFAM" id="SSF52833">
    <property type="entry name" value="Thioredoxin-like"/>
    <property type="match status" value="1"/>
</dbReference>
<gene>
    <name evidence="3" type="ORF">E6K72_08595</name>
</gene>
<dbReference type="PROSITE" id="PS51257">
    <property type="entry name" value="PROKAR_LIPOPROTEIN"/>
    <property type="match status" value="1"/>
</dbReference>
<dbReference type="Gene3D" id="3.40.30.10">
    <property type="entry name" value="Glutaredoxin"/>
    <property type="match status" value="1"/>
</dbReference>
<evidence type="ECO:0000313" key="3">
    <source>
        <dbReference type="EMBL" id="TMQ53119.1"/>
    </source>
</evidence>
<reference evidence="3 4" key="1">
    <citation type="journal article" date="2019" name="Nat. Microbiol.">
        <title>Mediterranean grassland soil C-N compound turnover is dependent on rainfall and depth, and is mediated by genomically divergent microorganisms.</title>
        <authorList>
            <person name="Diamond S."/>
            <person name="Andeer P.F."/>
            <person name="Li Z."/>
            <person name="Crits-Christoph A."/>
            <person name="Burstein D."/>
            <person name="Anantharaman K."/>
            <person name="Lane K.R."/>
            <person name="Thomas B.C."/>
            <person name="Pan C."/>
            <person name="Northen T.R."/>
            <person name="Banfield J.F."/>
        </authorList>
    </citation>
    <scope>NUCLEOTIDE SEQUENCE [LARGE SCALE GENOMIC DNA]</scope>
    <source>
        <strain evidence="3">WS_2</strain>
    </source>
</reference>
<dbReference type="GO" id="GO:0016491">
    <property type="term" value="F:oxidoreductase activity"/>
    <property type="evidence" value="ECO:0007669"/>
    <property type="project" value="InterPro"/>
</dbReference>
<sequence length="172" mass="18756">MRRASGFALALALIACGCGRRAAFEAATADQVLAAVRAPGARAVLVNVWATWCAPCRAEFPDMVRLGRDLRAAGLRLVLVSADFDESLPQAHAFLADHGVDFPSYHKTGDDMRFINTLDSLWSGALPATFLYDGAGHRVRFWEGRQSYETLSRAVRDVLQKGRGTDSTEVKT</sequence>
<dbReference type="PANTHER" id="PTHR42852">
    <property type="entry name" value="THIOL:DISULFIDE INTERCHANGE PROTEIN DSBE"/>
    <property type="match status" value="1"/>
</dbReference>
<evidence type="ECO:0000259" key="2">
    <source>
        <dbReference type="PROSITE" id="PS51352"/>
    </source>
</evidence>
<evidence type="ECO:0000313" key="4">
    <source>
        <dbReference type="Proteomes" id="UP000317716"/>
    </source>
</evidence>
<accession>A0A538SP21</accession>
<dbReference type="EMBL" id="VBOS01000304">
    <property type="protein sequence ID" value="TMQ53119.1"/>
    <property type="molecule type" value="Genomic_DNA"/>
</dbReference>
<dbReference type="PROSITE" id="PS51352">
    <property type="entry name" value="THIOREDOXIN_2"/>
    <property type="match status" value="1"/>
</dbReference>
<dbReference type="Pfam" id="PF00578">
    <property type="entry name" value="AhpC-TSA"/>
    <property type="match status" value="1"/>
</dbReference>
<dbReference type="InterPro" id="IPR000866">
    <property type="entry name" value="AhpC/TSA"/>
</dbReference>
<organism evidence="3 4">
    <name type="scientific">Eiseniibacteriota bacterium</name>
    <dbReference type="NCBI Taxonomy" id="2212470"/>
    <lineage>
        <taxon>Bacteria</taxon>
        <taxon>Candidatus Eiseniibacteriota</taxon>
    </lineage>
</organism>
<dbReference type="PANTHER" id="PTHR42852:SF17">
    <property type="entry name" value="THIOREDOXIN-LIKE PROTEIN HI_1115"/>
    <property type="match status" value="1"/>
</dbReference>
<dbReference type="InterPro" id="IPR036249">
    <property type="entry name" value="Thioredoxin-like_sf"/>
</dbReference>
<feature type="domain" description="Thioredoxin" evidence="2">
    <location>
        <begin position="1"/>
        <end position="160"/>
    </location>
</feature>
<evidence type="ECO:0000256" key="1">
    <source>
        <dbReference type="SAM" id="SignalP"/>
    </source>
</evidence>
<dbReference type="CDD" id="cd02966">
    <property type="entry name" value="TlpA_like_family"/>
    <property type="match status" value="1"/>
</dbReference>
<comment type="caution">
    <text evidence="3">The sequence shown here is derived from an EMBL/GenBank/DDBJ whole genome shotgun (WGS) entry which is preliminary data.</text>
</comment>
<dbReference type="AlphaFoldDB" id="A0A538SP21"/>
<keyword evidence="1" id="KW-0732">Signal</keyword>
<proteinExistence type="predicted"/>
<feature type="signal peptide" evidence="1">
    <location>
        <begin position="1"/>
        <end position="22"/>
    </location>
</feature>
<dbReference type="InterPro" id="IPR050553">
    <property type="entry name" value="Thioredoxin_ResA/DsbE_sf"/>
</dbReference>
<dbReference type="InterPro" id="IPR013766">
    <property type="entry name" value="Thioredoxin_domain"/>
</dbReference>